<accession>A0A1M5S0Z1</accession>
<gene>
    <name evidence="4" type="ORF">SAMN02744040_01590</name>
</gene>
<dbReference type="STRING" id="1123350.SAMN02744040_01590"/>
<feature type="domain" description="YcdB/YcdC repeated" evidence="3">
    <location>
        <begin position="81"/>
        <end position="201"/>
    </location>
</feature>
<dbReference type="RefSeq" id="WP_072725322.1">
    <property type="nucleotide sequence ID" value="NZ_FQXH01000016.1"/>
</dbReference>
<evidence type="ECO:0000313" key="5">
    <source>
        <dbReference type="Proteomes" id="UP000242520"/>
    </source>
</evidence>
<evidence type="ECO:0000313" key="4">
    <source>
        <dbReference type="EMBL" id="SHH32124.1"/>
    </source>
</evidence>
<dbReference type="InterPro" id="IPR032599">
    <property type="entry name" value="YcdB/YcdC_rep_domain"/>
</dbReference>
<reference evidence="5" key="1">
    <citation type="submission" date="2016-11" db="EMBL/GenBank/DDBJ databases">
        <authorList>
            <person name="Varghese N."/>
            <person name="Submissions S."/>
        </authorList>
    </citation>
    <scope>NUCLEOTIDE SEQUENCE [LARGE SCALE GENOMIC DNA]</scope>
    <source>
        <strain evidence="5">DSM 15285</strain>
    </source>
</reference>
<feature type="signal peptide" evidence="1">
    <location>
        <begin position="1"/>
        <end position="25"/>
    </location>
</feature>
<evidence type="ECO:0000256" key="1">
    <source>
        <dbReference type="SAM" id="SignalP"/>
    </source>
</evidence>
<sequence length="547" mass="64188">MIKNKFLGAFMAAAIVFGSLNPAFADLNNSVVAMHEQQKQVKISKEEARKIGMKEIKVLFGIDVSDFDENINFDSYMGICNWNIFWSKYIDEERIEFFVSVDSNTGKIRMLSKHENVNFDRNEKENAKIDLEKAKEIALDYIKQISPEKVNQIKLSDYDCFGNEYVFTYVRDIDGIEYDEDYITVDVDAVNGKMIGYYYTWLDNINFPKVDNIISKEEAEKLFDENIEVYLNYKSSFDSKTNKEKAMLVYNYRFKNSDMIDAKEGKFISWGGQSKEKEETRDIDESKKEEIFKNAKHSSKLEKNLTREEAVELIDKIIKELYNVDVELNNVQYLRDNYINSDGIWMADFVEKGNDKYVGNVIISALTGKLMNISMWDNDEKDEAFTPKLTWDEAYEKAIEAISEFFPEKIKDIKTEQIKYPLTYKFEGKEIQKRNIYFNFPRIVNGVEYYDNNIVIVVDMKTGQIRELDCFWNDKIEFEDIDNIISKEDAKKIFFKENKPKLKYINLNTDNDNLKYETKLIYMFTPVDLSKSVFDEINAHTGKATNF</sequence>
<dbReference type="InterPro" id="IPR025711">
    <property type="entry name" value="PepSY"/>
</dbReference>
<organism evidence="4 5">
    <name type="scientific">Tepidibacter thalassicus DSM 15285</name>
    <dbReference type="NCBI Taxonomy" id="1123350"/>
    <lineage>
        <taxon>Bacteria</taxon>
        <taxon>Bacillati</taxon>
        <taxon>Bacillota</taxon>
        <taxon>Clostridia</taxon>
        <taxon>Peptostreptococcales</taxon>
        <taxon>Peptostreptococcaceae</taxon>
        <taxon>Tepidibacter</taxon>
    </lineage>
</organism>
<feature type="domain" description="PepSY" evidence="2">
    <location>
        <begin position="485"/>
        <end position="544"/>
    </location>
</feature>
<name>A0A1M5S0Z1_9FIRM</name>
<keyword evidence="1" id="KW-0732">Signal</keyword>
<protein>
    <submittedName>
        <fullName evidence="4">Peptidase propeptide and YPEB domain-containing protein</fullName>
    </submittedName>
</protein>
<dbReference type="AlphaFoldDB" id="A0A1M5S0Z1"/>
<evidence type="ECO:0000259" key="3">
    <source>
        <dbReference type="Pfam" id="PF16244"/>
    </source>
</evidence>
<dbReference type="Pfam" id="PF16244">
    <property type="entry name" value="DUF4901"/>
    <property type="match status" value="2"/>
</dbReference>
<feature type="chain" id="PRO_5012635484" evidence="1">
    <location>
        <begin position="26"/>
        <end position="547"/>
    </location>
</feature>
<dbReference type="EMBL" id="FQXH01000016">
    <property type="protein sequence ID" value="SHH32124.1"/>
    <property type="molecule type" value="Genomic_DNA"/>
</dbReference>
<proteinExistence type="predicted"/>
<evidence type="ECO:0000259" key="2">
    <source>
        <dbReference type="Pfam" id="PF03413"/>
    </source>
</evidence>
<keyword evidence="5" id="KW-1185">Reference proteome</keyword>
<dbReference type="Proteomes" id="UP000242520">
    <property type="component" value="Unassembled WGS sequence"/>
</dbReference>
<dbReference type="Pfam" id="PF03413">
    <property type="entry name" value="PepSY"/>
    <property type="match status" value="1"/>
</dbReference>
<feature type="domain" description="YcdB/YcdC repeated" evidence="3">
    <location>
        <begin position="339"/>
        <end position="467"/>
    </location>
</feature>